<dbReference type="AlphaFoldDB" id="A0A1X6WTD8"/>
<proteinExistence type="predicted"/>
<dbReference type="PANTHER" id="PTHR42788:SF13">
    <property type="entry name" value="ALIPHATIC SULFONATES IMPORT ATP-BINDING PROTEIN SSUB"/>
    <property type="match status" value="1"/>
</dbReference>
<keyword evidence="3 5" id="KW-0067">ATP-binding</keyword>
<evidence type="ECO:0000256" key="2">
    <source>
        <dbReference type="ARBA" id="ARBA00022741"/>
    </source>
</evidence>
<dbReference type="PANTHER" id="PTHR42788">
    <property type="entry name" value="TAURINE IMPORT ATP-BINDING PROTEIN-RELATED"/>
    <property type="match status" value="1"/>
</dbReference>
<dbReference type="InterPro" id="IPR027417">
    <property type="entry name" value="P-loop_NTPase"/>
</dbReference>
<dbReference type="CDD" id="cd03293">
    <property type="entry name" value="ABC_NrtD_SsuB_transporters"/>
    <property type="match status" value="1"/>
</dbReference>
<name>A0A1X6WTD8_9MICO</name>
<evidence type="ECO:0000313" key="6">
    <source>
        <dbReference type="Proteomes" id="UP000195981"/>
    </source>
</evidence>
<reference evidence="5 6" key="1">
    <citation type="submission" date="2017-02" db="EMBL/GenBank/DDBJ databases">
        <authorList>
            <person name="Peterson S.W."/>
        </authorList>
    </citation>
    <scope>NUCLEOTIDE SEQUENCE [LARGE SCALE GENOMIC DNA]</scope>
    <source>
        <strain evidence="5 6">CIP104813</strain>
    </source>
</reference>
<dbReference type="RefSeq" id="WP_087101908.1">
    <property type="nucleotide sequence ID" value="NZ_FWFG01000013.1"/>
</dbReference>
<evidence type="ECO:0000256" key="3">
    <source>
        <dbReference type="ARBA" id="ARBA00022840"/>
    </source>
</evidence>
<dbReference type="SUPFAM" id="SSF52540">
    <property type="entry name" value="P-loop containing nucleoside triphosphate hydrolases"/>
    <property type="match status" value="1"/>
</dbReference>
<accession>A0A1X6WTD8</accession>
<dbReference type="GO" id="GO:0016887">
    <property type="term" value="F:ATP hydrolysis activity"/>
    <property type="evidence" value="ECO:0007669"/>
    <property type="project" value="InterPro"/>
</dbReference>
<gene>
    <name evidence="5" type="ORF">FM110_01230</name>
</gene>
<dbReference type="InterPro" id="IPR050166">
    <property type="entry name" value="ABC_transporter_ATP-bind"/>
</dbReference>
<sequence length="271" mass="29724">MTESIADAGAATETGPGGIRIEDVTHSYRSTSGDAVLALDDVDLTIPEGEFLCLVGPSGCGKSTLLNMVGGFLAPSSGRILRGGAPITSPSAEIGVVFQSAPLFPWLTVRQNVELGPRYRRRPREERRRLADEHLEIVGLSEFVDARPYELPGGMRQRCQIARVLAHEPQVILMDEPFGALDTITRERLQLDLLRIHQARRTTVLFITHGVDEAVLLGDRVVVMSPRPGRVVLDIDVPLARHRDADEARDLRSRPEFIALRDETAAAIQPS</sequence>
<evidence type="ECO:0000259" key="4">
    <source>
        <dbReference type="PROSITE" id="PS50893"/>
    </source>
</evidence>
<protein>
    <submittedName>
        <fullName evidence="5">Putative ABC transporter ATP-binding protein</fullName>
    </submittedName>
</protein>
<dbReference type="Pfam" id="PF00005">
    <property type="entry name" value="ABC_tran"/>
    <property type="match status" value="1"/>
</dbReference>
<dbReference type="Gene3D" id="3.40.50.300">
    <property type="entry name" value="P-loop containing nucleotide triphosphate hydrolases"/>
    <property type="match status" value="1"/>
</dbReference>
<dbReference type="OrthoDB" id="8773773at2"/>
<dbReference type="SMART" id="SM00382">
    <property type="entry name" value="AAA"/>
    <property type="match status" value="1"/>
</dbReference>
<dbReference type="EMBL" id="FWFG01000013">
    <property type="protein sequence ID" value="SLM88168.1"/>
    <property type="molecule type" value="Genomic_DNA"/>
</dbReference>
<evidence type="ECO:0000313" key="5">
    <source>
        <dbReference type="EMBL" id="SLM88168.1"/>
    </source>
</evidence>
<organism evidence="5 6">
    <name type="scientific">Brachybacterium nesterenkovii</name>
    <dbReference type="NCBI Taxonomy" id="47847"/>
    <lineage>
        <taxon>Bacteria</taxon>
        <taxon>Bacillati</taxon>
        <taxon>Actinomycetota</taxon>
        <taxon>Actinomycetes</taxon>
        <taxon>Micrococcales</taxon>
        <taxon>Dermabacteraceae</taxon>
        <taxon>Brachybacterium</taxon>
    </lineage>
</organism>
<dbReference type="InterPro" id="IPR003593">
    <property type="entry name" value="AAA+_ATPase"/>
</dbReference>
<feature type="domain" description="ABC transporter" evidence="4">
    <location>
        <begin position="19"/>
        <end position="251"/>
    </location>
</feature>
<dbReference type="PROSITE" id="PS50893">
    <property type="entry name" value="ABC_TRANSPORTER_2"/>
    <property type="match status" value="1"/>
</dbReference>
<evidence type="ECO:0000256" key="1">
    <source>
        <dbReference type="ARBA" id="ARBA00022448"/>
    </source>
</evidence>
<dbReference type="Proteomes" id="UP000195981">
    <property type="component" value="Unassembled WGS sequence"/>
</dbReference>
<dbReference type="InterPro" id="IPR003439">
    <property type="entry name" value="ABC_transporter-like_ATP-bd"/>
</dbReference>
<keyword evidence="6" id="KW-1185">Reference proteome</keyword>
<keyword evidence="2" id="KW-0547">Nucleotide-binding</keyword>
<keyword evidence="1" id="KW-0813">Transport</keyword>
<dbReference type="GO" id="GO:0005524">
    <property type="term" value="F:ATP binding"/>
    <property type="evidence" value="ECO:0007669"/>
    <property type="project" value="UniProtKB-KW"/>
</dbReference>